<dbReference type="Pfam" id="PF01370">
    <property type="entry name" value="Epimerase"/>
    <property type="match status" value="1"/>
</dbReference>
<name>A0ABP4WIC5_9MICC</name>
<sequence>MSGQPLHVVVGAAGATGRRVVAHLVAAGCEVRALTRDGRSIGHPEAELGAADATDPAALVAATVGASVIYHCAMPLIGRWRQDFPSLTDAVVSAAEEAAARVVFADDTWMYGRVGGPMTPDLPYRPLSSLGVLRAWLAERLQHAAAAGRIRLSLVRAGELYGPGVRSMIAGNVFHAPGPGGRAFWFGSPDLPITPTFIEDFARTIATVGREDTSDCATWHVPHPEPTTGRALVALAAREAGRRTAVTAVRSWRLRALGTVVPLARTGVELLYQFEQPFVVDGTATTKAFDLWPTPYVVGVRETHRGAGLQHSFS</sequence>
<dbReference type="SUPFAM" id="SSF51735">
    <property type="entry name" value="NAD(P)-binding Rossmann-fold domains"/>
    <property type="match status" value="1"/>
</dbReference>
<dbReference type="Gene3D" id="3.40.50.720">
    <property type="entry name" value="NAD(P)-binding Rossmann-like Domain"/>
    <property type="match status" value="1"/>
</dbReference>
<proteinExistence type="predicted"/>
<organism evidence="2 3">
    <name type="scientific">Kocuria aegyptia</name>
    <dbReference type="NCBI Taxonomy" id="330943"/>
    <lineage>
        <taxon>Bacteria</taxon>
        <taxon>Bacillati</taxon>
        <taxon>Actinomycetota</taxon>
        <taxon>Actinomycetes</taxon>
        <taxon>Micrococcales</taxon>
        <taxon>Micrococcaceae</taxon>
        <taxon>Kocuria</taxon>
    </lineage>
</organism>
<evidence type="ECO:0000313" key="3">
    <source>
        <dbReference type="Proteomes" id="UP001501204"/>
    </source>
</evidence>
<dbReference type="InterPro" id="IPR001509">
    <property type="entry name" value="Epimerase_deHydtase"/>
</dbReference>
<comment type="caution">
    <text evidence="2">The sequence shown here is derived from an EMBL/GenBank/DDBJ whole genome shotgun (WGS) entry which is preliminary data.</text>
</comment>
<dbReference type="InterPro" id="IPR036291">
    <property type="entry name" value="NAD(P)-bd_dom_sf"/>
</dbReference>
<feature type="domain" description="NAD-dependent epimerase/dehydratase" evidence="1">
    <location>
        <begin position="8"/>
        <end position="168"/>
    </location>
</feature>
<dbReference type="Proteomes" id="UP001501204">
    <property type="component" value="Unassembled WGS sequence"/>
</dbReference>
<evidence type="ECO:0000259" key="1">
    <source>
        <dbReference type="Pfam" id="PF01370"/>
    </source>
</evidence>
<dbReference type="PANTHER" id="PTHR48079:SF6">
    <property type="entry name" value="NAD(P)-BINDING DOMAIN-CONTAINING PROTEIN-RELATED"/>
    <property type="match status" value="1"/>
</dbReference>
<dbReference type="InterPro" id="IPR051783">
    <property type="entry name" value="NAD(P)-dependent_oxidoreduct"/>
</dbReference>
<accession>A0ABP4WIC5</accession>
<reference evidence="3" key="1">
    <citation type="journal article" date="2019" name="Int. J. Syst. Evol. Microbiol.">
        <title>The Global Catalogue of Microorganisms (GCM) 10K type strain sequencing project: providing services to taxonomists for standard genome sequencing and annotation.</title>
        <authorList>
            <consortium name="The Broad Institute Genomics Platform"/>
            <consortium name="The Broad Institute Genome Sequencing Center for Infectious Disease"/>
            <person name="Wu L."/>
            <person name="Ma J."/>
        </authorList>
    </citation>
    <scope>NUCLEOTIDE SEQUENCE [LARGE SCALE GENOMIC DNA]</scope>
    <source>
        <strain evidence="3">JCM 14735</strain>
    </source>
</reference>
<gene>
    <name evidence="2" type="ORF">GCM10009767_13410</name>
</gene>
<dbReference type="EMBL" id="BAAAOA010000015">
    <property type="protein sequence ID" value="GAA1755422.1"/>
    <property type="molecule type" value="Genomic_DNA"/>
</dbReference>
<evidence type="ECO:0000313" key="2">
    <source>
        <dbReference type="EMBL" id="GAA1755422.1"/>
    </source>
</evidence>
<dbReference type="PANTHER" id="PTHR48079">
    <property type="entry name" value="PROTEIN YEEZ"/>
    <property type="match status" value="1"/>
</dbReference>
<protein>
    <submittedName>
        <fullName evidence="2">NAD-dependent epimerase/dehydratase family protein</fullName>
    </submittedName>
</protein>
<keyword evidence="3" id="KW-1185">Reference proteome</keyword>